<keyword evidence="4" id="KW-0479">Metal-binding</keyword>
<name>A0ABP0Z590_9ROSI</name>
<dbReference type="PANTHER" id="PTHR46463">
    <property type="entry name" value="ZINC FINGER, RING/FYVE/PHD-TYPE"/>
    <property type="match status" value="1"/>
</dbReference>
<evidence type="ECO:0000256" key="1">
    <source>
        <dbReference type="ARBA" id="ARBA00000900"/>
    </source>
</evidence>
<keyword evidence="6" id="KW-0833">Ubl conjugation pathway</keyword>
<evidence type="ECO:0000256" key="7">
    <source>
        <dbReference type="ARBA" id="ARBA00022833"/>
    </source>
</evidence>
<feature type="region of interest" description="Disordered" evidence="9">
    <location>
        <begin position="150"/>
        <end position="275"/>
    </location>
</feature>
<evidence type="ECO:0000256" key="6">
    <source>
        <dbReference type="ARBA" id="ARBA00022786"/>
    </source>
</evidence>
<accession>A0ABP0Z590</accession>
<dbReference type="InterPro" id="IPR001841">
    <property type="entry name" value="Znf_RING"/>
</dbReference>
<feature type="region of interest" description="Disordered" evidence="9">
    <location>
        <begin position="335"/>
        <end position="389"/>
    </location>
</feature>
<feature type="compositionally biased region" description="Basic residues" evidence="9">
    <location>
        <begin position="154"/>
        <end position="167"/>
    </location>
</feature>
<dbReference type="SUPFAM" id="SSF57850">
    <property type="entry name" value="RING/U-box"/>
    <property type="match status" value="1"/>
</dbReference>
<evidence type="ECO:0000256" key="5">
    <source>
        <dbReference type="ARBA" id="ARBA00022771"/>
    </source>
</evidence>
<dbReference type="EMBL" id="OZ021742">
    <property type="protein sequence ID" value="CAK9327947.1"/>
    <property type="molecule type" value="Genomic_DNA"/>
</dbReference>
<dbReference type="Proteomes" id="UP001642487">
    <property type="component" value="Chromosome 8"/>
</dbReference>
<dbReference type="Pfam" id="PF13639">
    <property type="entry name" value="zf-RING_2"/>
    <property type="match status" value="1"/>
</dbReference>
<protein>
    <recommendedName>
        <fullName evidence="2">RING-type E3 ubiquitin transferase</fullName>
        <ecNumber evidence="2">2.3.2.27</ecNumber>
    </recommendedName>
</protein>
<keyword evidence="12" id="KW-1185">Reference proteome</keyword>
<feature type="compositionally biased region" description="Low complexity" evidence="9">
    <location>
        <begin position="224"/>
        <end position="247"/>
    </location>
</feature>
<sequence>MEFVQSPTMDETKKSEAHLTSAAAFVEGGIQDACDDACSICLENFCDSDPSTMTSCKHEFHLQCVLEWCQRSSQCPMCWQPISLKDPTSQELLEAVEQERSFRLNPARNSTIFRHPTLGDFELQHLPAGADHADLEERILQHLAAAAAMGQARHSARREGHRNRSGIHGHPQFLVFSSHPNSSSTSPPPGDNREGEASPRIMVATISPPPSAGEESPQLNASVSPTDQSSTSAPQSSSSASQLGSPSSDRRSSSQPVPNSQDRAGPSELQSFSDSLKSRFNAMSMRYKDSITKSTRGWREKLFSRNTSMADIGSEVRREVNAGIATVSRMMERLETRDARKCSSPESSSVGDNSPVSESNDRQIPENGGNNPLSDTNKEGPRPAESSSS</sequence>
<keyword evidence="3" id="KW-0808">Transferase</keyword>
<comment type="catalytic activity">
    <reaction evidence="1">
        <text>S-ubiquitinyl-[E2 ubiquitin-conjugating enzyme]-L-cysteine + [acceptor protein]-L-lysine = [E2 ubiquitin-conjugating enzyme]-L-cysteine + N(6)-ubiquitinyl-[acceptor protein]-L-lysine.</text>
        <dbReference type="EC" id="2.3.2.27"/>
    </reaction>
</comment>
<evidence type="ECO:0000313" key="11">
    <source>
        <dbReference type="EMBL" id="CAK9327947.1"/>
    </source>
</evidence>
<keyword evidence="5 8" id="KW-0863">Zinc-finger</keyword>
<feature type="compositionally biased region" description="Polar residues" evidence="9">
    <location>
        <begin position="257"/>
        <end position="275"/>
    </location>
</feature>
<feature type="domain" description="RING-type" evidence="10">
    <location>
        <begin position="38"/>
        <end position="78"/>
    </location>
</feature>
<dbReference type="EC" id="2.3.2.27" evidence="2"/>
<evidence type="ECO:0000313" key="12">
    <source>
        <dbReference type="Proteomes" id="UP001642487"/>
    </source>
</evidence>
<evidence type="ECO:0000256" key="4">
    <source>
        <dbReference type="ARBA" id="ARBA00022723"/>
    </source>
</evidence>
<organism evidence="11 12">
    <name type="scientific">Citrullus colocynthis</name>
    <name type="common">colocynth</name>
    <dbReference type="NCBI Taxonomy" id="252529"/>
    <lineage>
        <taxon>Eukaryota</taxon>
        <taxon>Viridiplantae</taxon>
        <taxon>Streptophyta</taxon>
        <taxon>Embryophyta</taxon>
        <taxon>Tracheophyta</taxon>
        <taxon>Spermatophyta</taxon>
        <taxon>Magnoliopsida</taxon>
        <taxon>eudicotyledons</taxon>
        <taxon>Gunneridae</taxon>
        <taxon>Pentapetalae</taxon>
        <taxon>rosids</taxon>
        <taxon>fabids</taxon>
        <taxon>Cucurbitales</taxon>
        <taxon>Cucurbitaceae</taxon>
        <taxon>Benincaseae</taxon>
        <taxon>Citrullus</taxon>
    </lineage>
</organism>
<evidence type="ECO:0000256" key="2">
    <source>
        <dbReference type="ARBA" id="ARBA00012483"/>
    </source>
</evidence>
<dbReference type="PROSITE" id="PS50089">
    <property type="entry name" value="ZF_RING_2"/>
    <property type="match status" value="1"/>
</dbReference>
<dbReference type="SMART" id="SM00184">
    <property type="entry name" value="RING"/>
    <property type="match status" value="1"/>
</dbReference>
<evidence type="ECO:0000259" key="10">
    <source>
        <dbReference type="PROSITE" id="PS50089"/>
    </source>
</evidence>
<evidence type="ECO:0000256" key="8">
    <source>
        <dbReference type="PROSITE-ProRule" id="PRU00175"/>
    </source>
</evidence>
<dbReference type="Gene3D" id="3.30.40.10">
    <property type="entry name" value="Zinc/RING finger domain, C3HC4 (zinc finger)"/>
    <property type="match status" value="1"/>
</dbReference>
<gene>
    <name evidence="11" type="ORF">CITCOLO1_LOCUS20347</name>
</gene>
<dbReference type="PANTHER" id="PTHR46463:SF27">
    <property type="entry name" value="OS03G0788800 PROTEIN"/>
    <property type="match status" value="1"/>
</dbReference>
<keyword evidence="7" id="KW-0862">Zinc</keyword>
<reference evidence="11 12" key="1">
    <citation type="submission" date="2024-03" db="EMBL/GenBank/DDBJ databases">
        <authorList>
            <person name="Gkanogiannis A."/>
            <person name="Becerra Lopez-Lavalle L."/>
        </authorList>
    </citation>
    <scope>NUCLEOTIDE SEQUENCE [LARGE SCALE GENOMIC DNA]</scope>
</reference>
<evidence type="ECO:0000256" key="9">
    <source>
        <dbReference type="SAM" id="MobiDB-lite"/>
    </source>
</evidence>
<dbReference type="InterPro" id="IPR013083">
    <property type="entry name" value="Znf_RING/FYVE/PHD"/>
</dbReference>
<evidence type="ECO:0000256" key="3">
    <source>
        <dbReference type="ARBA" id="ARBA00022679"/>
    </source>
</evidence>
<proteinExistence type="predicted"/>
<feature type="compositionally biased region" description="Polar residues" evidence="9">
    <location>
        <begin position="344"/>
        <end position="358"/>
    </location>
</feature>